<proteinExistence type="predicted"/>
<gene>
    <name evidence="3" type="primary">LOC110346837</name>
</gene>
<accession>A0AAX6S6P4</accession>
<evidence type="ECO:0000313" key="3">
    <source>
        <dbReference type="RefSeq" id="XP_021104349.1"/>
    </source>
</evidence>
<organism evidence="2 3">
    <name type="scientific">Heterocephalus glaber</name>
    <name type="common">Naked mole rat</name>
    <dbReference type="NCBI Taxonomy" id="10181"/>
    <lineage>
        <taxon>Eukaryota</taxon>
        <taxon>Metazoa</taxon>
        <taxon>Chordata</taxon>
        <taxon>Craniata</taxon>
        <taxon>Vertebrata</taxon>
        <taxon>Euteleostomi</taxon>
        <taxon>Mammalia</taxon>
        <taxon>Eutheria</taxon>
        <taxon>Euarchontoglires</taxon>
        <taxon>Glires</taxon>
        <taxon>Rodentia</taxon>
        <taxon>Hystricomorpha</taxon>
        <taxon>Bathyergidae</taxon>
        <taxon>Heterocephalus</taxon>
    </lineage>
</organism>
<name>A0AAX6S6P4_HETGA</name>
<feature type="region of interest" description="Disordered" evidence="1">
    <location>
        <begin position="135"/>
        <end position="175"/>
    </location>
</feature>
<feature type="region of interest" description="Disordered" evidence="1">
    <location>
        <begin position="226"/>
        <end position="251"/>
    </location>
</feature>
<dbReference type="RefSeq" id="XP_021104349.1">
    <property type="nucleotide sequence ID" value="XM_021248690.1"/>
</dbReference>
<protein>
    <submittedName>
        <fullName evidence="3">Cuticle collagen rol-6-like</fullName>
    </submittedName>
</protein>
<dbReference type="GeneID" id="110346837"/>
<evidence type="ECO:0000313" key="2">
    <source>
        <dbReference type="Proteomes" id="UP000694906"/>
    </source>
</evidence>
<feature type="compositionally biased region" description="Basic and acidic residues" evidence="1">
    <location>
        <begin position="48"/>
        <end position="58"/>
    </location>
</feature>
<evidence type="ECO:0000256" key="1">
    <source>
        <dbReference type="SAM" id="MobiDB-lite"/>
    </source>
</evidence>
<feature type="region of interest" description="Disordered" evidence="1">
    <location>
        <begin position="26"/>
        <end position="84"/>
    </location>
</feature>
<reference evidence="3" key="1">
    <citation type="submission" date="2025-08" db="UniProtKB">
        <authorList>
            <consortium name="RefSeq"/>
        </authorList>
    </citation>
    <scope>IDENTIFICATION</scope>
</reference>
<dbReference type="AlphaFoldDB" id="A0AAX6S6P4"/>
<feature type="compositionally biased region" description="Basic and acidic residues" evidence="1">
    <location>
        <begin position="147"/>
        <end position="171"/>
    </location>
</feature>
<sequence>MRRKRKFVRSRVEDLAAVISPRGAALGAGEGALTFPAGAPASRTPGADTDRPRAESRGGRQRRIPPGSSCGTSRGPEGPCVCPAQGRVPPALAGPTRAVPRLHSPAPATWVPLRDLSLRSLPTCPPTGLAFLRPQPPCGVRGPGRRPGAESEARLGRRPEQPGFRAREKEGAPSPLRDVSVLCTWGRHAARGPSLRPSALAPPASALSAGQVGPPRFQVPALAAAGAGAGAGAGWGPGQGEGSQARRAVIG</sequence>
<feature type="compositionally biased region" description="Gly residues" evidence="1">
    <location>
        <begin position="227"/>
        <end position="241"/>
    </location>
</feature>
<dbReference type="Proteomes" id="UP000694906">
    <property type="component" value="Unplaced"/>
</dbReference>
<keyword evidence="2" id="KW-1185">Reference proteome</keyword>